<proteinExistence type="predicted"/>
<dbReference type="PANTHER" id="PTHR42916">
    <property type="entry name" value="2-SUCCINYL-5-ENOLPYRUVYL-6-HYDROXY-3-CYCLOHEXENE-1-CARBOXYLATE SYNTHASE"/>
    <property type="match status" value="1"/>
</dbReference>
<gene>
    <name evidence="4" type="ORF">CKO31_14495</name>
</gene>
<keyword evidence="2" id="KW-0456">Lyase</keyword>
<dbReference type="EMBL" id="NRRV01000035">
    <property type="protein sequence ID" value="MBK1631922.1"/>
    <property type="molecule type" value="Genomic_DNA"/>
</dbReference>
<feature type="domain" description="AB hydrolase-1" evidence="3">
    <location>
        <begin position="28"/>
        <end position="257"/>
    </location>
</feature>
<sequence>MSDDARTDLLRGYACRRLGAPAQAPSTLLLHGFTGTSADWDLWPGDAPAALAPDLPGHGGSPDPAGDFAAEIRRLLDALPASVERVAGYSLGGRIALCLLAAAPERFGAATIVSAHPGLFNPAQRDGRRALDQRWIGLLRDQGIRAFVDAWESQALFATQTGLPAAILAAQRRRRLAQRPAGLAASLACFGLARMPDTWGALARWPGQLTWLAGAGDDKFVAIAKRVGRERPATDLRLVPDAGHNLLLEAPEAVVDAVLGR</sequence>
<evidence type="ECO:0000259" key="3">
    <source>
        <dbReference type="Pfam" id="PF12697"/>
    </source>
</evidence>
<evidence type="ECO:0000256" key="2">
    <source>
        <dbReference type="ARBA" id="ARBA00023239"/>
    </source>
</evidence>
<dbReference type="SUPFAM" id="SSF53474">
    <property type="entry name" value="alpha/beta-Hydrolases"/>
    <property type="match status" value="1"/>
</dbReference>
<dbReference type="InterPro" id="IPR029058">
    <property type="entry name" value="AB_hydrolase_fold"/>
</dbReference>
<keyword evidence="5" id="KW-1185">Reference proteome</keyword>
<organism evidence="4 5">
    <name type="scientific">Thiohalocapsa halophila</name>
    <dbReference type="NCBI Taxonomy" id="69359"/>
    <lineage>
        <taxon>Bacteria</taxon>
        <taxon>Pseudomonadati</taxon>
        <taxon>Pseudomonadota</taxon>
        <taxon>Gammaproteobacteria</taxon>
        <taxon>Chromatiales</taxon>
        <taxon>Chromatiaceae</taxon>
        <taxon>Thiohalocapsa</taxon>
    </lineage>
</organism>
<dbReference type="GO" id="GO:0016787">
    <property type="term" value="F:hydrolase activity"/>
    <property type="evidence" value="ECO:0007669"/>
    <property type="project" value="UniProtKB-KW"/>
</dbReference>
<reference evidence="4 5" key="1">
    <citation type="journal article" date="2020" name="Microorganisms">
        <title>Osmotic Adaptation and Compatible Solute Biosynthesis of Phototrophic Bacteria as Revealed from Genome Analyses.</title>
        <authorList>
            <person name="Imhoff J.F."/>
            <person name="Rahn T."/>
            <person name="Kunzel S."/>
            <person name="Keller A."/>
            <person name="Neulinger S.C."/>
        </authorList>
    </citation>
    <scope>NUCLEOTIDE SEQUENCE [LARGE SCALE GENOMIC DNA]</scope>
    <source>
        <strain evidence="4 5">DSM 6210</strain>
    </source>
</reference>
<dbReference type="Gene3D" id="3.40.50.1820">
    <property type="entry name" value="alpha/beta hydrolase"/>
    <property type="match status" value="1"/>
</dbReference>
<comment type="caution">
    <text evidence="4">The sequence shown here is derived from an EMBL/GenBank/DDBJ whole genome shotgun (WGS) entry which is preliminary data.</text>
</comment>
<protein>
    <submittedName>
        <fullName evidence="4">Alpha/beta hydrolase</fullName>
    </submittedName>
</protein>
<dbReference type="RefSeq" id="WP_200238906.1">
    <property type="nucleotide sequence ID" value="NZ_NRRV01000035.1"/>
</dbReference>
<accession>A0ABS1CJ54</accession>
<evidence type="ECO:0000313" key="5">
    <source>
        <dbReference type="Proteomes" id="UP000748752"/>
    </source>
</evidence>
<keyword evidence="1" id="KW-0474">Menaquinone biosynthesis</keyword>
<dbReference type="Pfam" id="PF12697">
    <property type="entry name" value="Abhydrolase_6"/>
    <property type="match status" value="1"/>
</dbReference>
<evidence type="ECO:0000313" key="4">
    <source>
        <dbReference type="EMBL" id="MBK1631922.1"/>
    </source>
</evidence>
<keyword evidence="4" id="KW-0378">Hydrolase</keyword>
<dbReference type="Proteomes" id="UP000748752">
    <property type="component" value="Unassembled WGS sequence"/>
</dbReference>
<dbReference type="InterPro" id="IPR000073">
    <property type="entry name" value="AB_hydrolase_1"/>
</dbReference>
<name>A0ABS1CJ54_9GAMM</name>
<dbReference type="PANTHER" id="PTHR42916:SF1">
    <property type="entry name" value="PROTEIN PHYLLO, CHLOROPLASTIC"/>
    <property type="match status" value="1"/>
</dbReference>
<evidence type="ECO:0000256" key="1">
    <source>
        <dbReference type="ARBA" id="ARBA00022428"/>
    </source>
</evidence>